<dbReference type="EC" id="1.11.1.24" evidence="2"/>
<accession>A0A8J3QUG3</accession>
<comment type="function">
    <text evidence="1">Thiol-specific peroxidase that catalyzes the reduction of hydrogen peroxide and organic hydroperoxides to water and alcohols, respectively. Plays a role in cell protection against oxidative stress by detoxifying peroxides and as sensor of hydrogen peroxide-mediated signaling events.</text>
</comment>
<evidence type="ECO:0000256" key="12">
    <source>
        <dbReference type="SAM" id="MobiDB-lite"/>
    </source>
</evidence>
<name>A0A8J3QUG3_9ACTN</name>
<keyword evidence="4" id="KW-0049">Antioxidant</keyword>
<evidence type="ECO:0000256" key="8">
    <source>
        <dbReference type="ARBA" id="ARBA00032824"/>
    </source>
</evidence>
<dbReference type="SUPFAM" id="SSF52833">
    <property type="entry name" value="Thioredoxin-like"/>
    <property type="match status" value="1"/>
</dbReference>
<evidence type="ECO:0000313" key="15">
    <source>
        <dbReference type="Proteomes" id="UP000642748"/>
    </source>
</evidence>
<evidence type="ECO:0000256" key="7">
    <source>
        <dbReference type="ARBA" id="ARBA00023284"/>
    </source>
</evidence>
<evidence type="ECO:0000256" key="2">
    <source>
        <dbReference type="ARBA" id="ARBA00013017"/>
    </source>
</evidence>
<dbReference type="GO" id="GO:0005737">
    <property type="term" value="C:cytoplasm"/>
    <property type="evidence" value="ECO:0007669"/>
    <property type="project" value="TreeGrafter"/>
</dbReference>
<sequence length="198" mass="21366">MIERPDRPEAEQRARTSMPVPVKVPDRTVTGIGTSEQAEMPAPGQAPPAFRLPCGPDGSVDLTALRGAPVVLAFYPADFSPTCSEQMALYQAVEPEFSRFGATVLGISVDGVWCHRAFADSRGIRYPLLSDFEPKGQVCREYGVYDVDAGTAMRALFVLDHESVVAWNYLSAGDVNPGADGILTALEQLESKRHPAVS</sequence>
<proteinExistence type="inferred from homology"/>
<feature type="compositionally biased region" description="Basic and acidic residues" evidence="12">
    <location>
        <begin position="1"/>
        <end position="14"/>
    </location>
</feature>
<evidence type="ECO:0000256" key="10">
    <source>
        <dbReference type="ARBA" id="ARBA00041373"/>
    </source>
</evidence>
<gene>
    <name evidence="14" type="ORF">Raf01_41820</name>
</gene>
<reference evidence="14" key="1">
    <citation type="submission" date="2021-01" db="EMBL/GenBank/DDBJ databases">
        <title>Whole genome shotgun sequence of Rugosimonospora africana NBRC 104875.</title>
        <authorList>
            <person name="Komaki H."/>
            <person name="Tamura T."/>
        </authorList>
    </citation>
    <scope>NUCLEOTIDE SEQUENCE</scope>
    <source>
        <strain evidence="14">NBRC 104875</strain>
    </source>
</reference>
<dbReference type="PANTHER" id="PTHR42801:SF22">
    <property type="entry name" value="PEROXIREDOXIN SLL0755-RELATED"/>
    <property type="match status" value="1"/>
</dbReference>
<dbReference type="PANTHER" id="PTHR42801">
    <property type="entry name" value="THIOREDOXIN-DEPENDENT PEROXIDE REDUCTASE"/>
    <property type="match status" value="1"/>
</dbReference>
<dbReference type="GO" id="GO:0045454">
    <property type="term" value="P:cell redox homeostasis"/>
    <property type="evidence" value="ECO:0007669"/>
    <property type="project" value="TreeGrafter"/>
</dbReference>
<dbReference type="InterPro" id="IPR050924">
    <property type="entry name" value="Peroxiredoxin_BCP/PrxQ"/>
</dbReference>
<dbReference type="Pfam" id="PF00578">
    <property type="entry name" value="AhpC-TSA"/>
    <property type="match status" value="1"/>
</dbReference>
<dbReference type="RefSeq" id="WP_239133772.1">
    <property type="nucleotide sequence ID" value="NZ_BONZ01000039.1"/>
</dbReference>
<keyword evidence="3" id="KW-0575">Peroxidase</keyword>
<comment type="similarity">
    <text evidence="9">Belongs to the peroxiredoxin family. BCP/PrxQ subfamily.</text>
</comment>
<feature type="region of interest" description="Disordered" evidence="12">
    <location>
        <begin position="1"/>
        <end position="27"/>
    </location>
</feature>
<organism evidence="14 15">
    <name type="scientific">Rugosimonospora africana</name>
    <dbReference type="NCBI Taxonomy" id="556532"/>
    <lineage>
        <taxon>Bacteria</taxon>
        <taxon>Bacillati</taxon>
        <taxon>Actinomycetota</taxon>
        <taxon>Actinomycetes</taxon>
        <taxon>Micromonosporales</taxon>
        <taxon>Micromonosporaceae</taxon>
        <taxon>Rugosimonospora</taxon>
    </lineage>
</organism>
<evidence type="ECO:0000313" key="14">
    <source>
        <dbReference type="EMBL" id="GIH16010.1"/>
    </source>
</evidence>
<dbReference type="InterPro" id="IPR036249">
    <property type="entry name" value="Thioredoxin-like_sf"/>
</dbReference>
<protein>
    <recommendedName>
        <fullName evidence="2">thioredoxin-dependent peroxiredoxin</fullName>
        <ecNumber evidence="2">1.11.1.24</ecNumber>
    </recommendedName>
    <alternativeName>
        <fullName evidence="10">Bacterioferritin comigratory protein</fullName>
    </alternativeName>
    <alternativeName>
        <fullName evidence="8">Thioredoxin peroxidase</fullName>
    </alternativeName>
</protein>
<dbReference type="AlphaFoldDB" id="A0A8J3QUG3"/>
<evidence type="ECO:0000256" key="5">
    <source>
        <dbReference type="ARBA" id="ARBA00023002"/>
    </source>
</evidence>
<comment type="catalytic activity">
    <reaction evidence="11">
        <text>a hydroperoxide + [thioredoxin]-dithiol = an alcohol + [thioredoxin]-disulfide + H2O</text>
        <dbReference type="Rhea" id="RHEA:62620"/>
        <dbReference type="Rhea" id="RHEA-COMP:10698"/>
        <dbReference type="Rhea" id="RHEA-COMP:10700"/>
        <dbReference type="ChEBI" id="CHEBI:15377"/>
        <dbReference type="ChEBI" id="CHEBI:29950"/>
        <dbReference type="ChEBI" id="CHEBI:30879"/>
        <dbReference type="ChEBI" id="CHEBI:35924"/>
        <dbReference type="ChEBI" id="CHEBI:50058"/>
        <dbReference type="EC" id="1.11.1.24"/>
    </reaction>
</comment>
<dbReference type="GO" id="GO:0008379">
    <property type="term" value="F:thioredoxin peroxidase activity"/>
    <property type="evidence" value="ECO:0007669"/>
    <property type="project" value="TreeGrafter"/>
</dbReference>
<dbReference type="InterPro" id="IPR013766">
    <property type="entry name" value="Thioredoxin_domain"/>
</dbReference>
<comment type="caution">
    <text evidence="14">The sequence shown here is derived from an EMBL/GenBank/DDBJ whole genome shotgun (WGS) entry which is preliminary data.</text>
</comment>
<evidence type="ECO:0000256" key="3">
    <source>
        <dbReference type="ARBA" id="ARBA00022559"/>
    </source>
</evidence>
<evidence type="ECO:0000256" key="11">
    <source>
        <dbReference type="ARBA" id="ARBA00049091"/>
    </source>
</evidence>
<dbReference type="InterPro" id="IPR000866">
    <property type="entry name" value="AhpC/TSA"/>
</dbReference>
<keyword evidence="15" id="KW-1185">Reference proteome</keyword>
<keyword evidence="6" id="KW-1015">Disulfide bond</keyword>
<dbReference type="GO" id="GO:0034599">
    <property type="term" value="P:cellular response to oxidative stress"/>
    <property type="evidence" value="ECO:0007669"/>
    <property type="project" value="TreeGrafter"/>
</dbReference>
<evidence type="ECO:0000259" key="13">
    <source>
        <dbReference type="PROSITE" id="PS51352"/>
    </source>
</evidence>
<keyword evidence="7" id="KW-0676">Redox-active center</keyword>
<dbReference type="EMBL" id="BONZ01000039">
    <property type="protein sequence ID" value="GIH16010.1"/>
    <property type="molecule type" value="Genomic_DNA"/>
</dbReference>
<dbReference type="Proteomes" id="UP000642748">
    <property type="component" value="Unassembled WGS sequence"/>
</dbReference>
<evidence type="ECO:0000256" key="4">
    <source>
        <dbReference type="ARBA" id="ARBA00022862"/>
    </source>
</evidence>
<dbReference type="Gene3D" id="3.40.30.10">
    <property type="entry name" value="Glutaredoxin"/>
    <property type="match status" value="1"/>
</dbReference>
<evidence type="ECO:0000256" key="6">
    <source>
        <dbReference type="ARBA" id="ARBA00023157"/>
    </source>
</evidence>
<evidence type="ECO:0000256" key="9">
    <source>
        <dbReference type="ARBA" id="ARBA00038489"/>
    </source>
</evidence>
<dbReference type="PROSITE" id="PS51352">
    <property type="entry name" value="THIOREDOXIN_2"/>
    <property type="match status" value="1"/>
</dbReference>
<feature type="domain" description="Thioredoxin" evidence="13">
    <location>
        <begin position="41"/>
        <end position="191"/>
    </location>
</feature>
<evidence type="ECO:0000256" key="1">
    <source>
        <dbReference type="ARBA" id="ARBA00003330"/>
    </source>
</evidence>
<keyword evidence="5" id="KW-0560">Oxidoreductase</keyword>